<accession>X1TQD0</accession>
<name>X1TQD0_9ZZZZ</name>
<dbReference type="EMBL" id="BARW01016652">
    <property type="protein sequence ID" value="GAI93561.1"/>
    <property type="molecule type" value="Genomic_DNA"/>
</dbReference>
<sequence>TNEIITFGDDTVFEYEYQSSKPIKTLPSSETTRTYDVVPVKALAQEIASNRVIYGNFQNKHNPPANINYNVAVSEKNVFNRGEATASSNDGGGTAPTTPQVIPIDGVTGSIVNTMIVTGTNIPAGTIVTGLSGSNLTISNQLTGTMPDNTVLTFTTTNSTYYNTSSIEYPNSSLKQNRSYQVGVVLSDRFGRQSSVILAPSENSIVFNNNLYKGSTVFSDYINNQVEAQQFLGNSLKVLFNSLVGSSGYAAIIPGKYTL</sequence>
<protein>
    <submittedName>
        <fullName evidence="1">Uncharacterized protein</fullName>
    </submittedName>
</protein>
<reference evidence="1" key="1">
    <citation type="journal article" date="2014" name="Front. Microbiol.">
        <title>High frequency of phylogenetically diverse reductive dehalogenase-homologous genes in deep subseafloor sedimentary metagenomes.</title>
        <authorList>
            <person name="Kawai M."/>
            <person name="Futagami T."/>
            <person name="Toyoda A."/>
            <person name="Takaki Y."/>
            <person name="Nishi S."/>
            <person name="Hori S."/>
            <person name="Arai W."/>
            <person name="Tsubouchi T."/>
            <person name="Morono Y."/>
            <person name="Uchiyama I."/>
            <person name="Ito T."/>
            <person name="Fujiyama A."/>
            <person name="Inagaki F."/>
            <person name="Takami H."/>
        </authorList>
    </citation>
    <scope>NUCLEOTIDE SEQUENCE</scope>
    <source>
        <strain evidence="1">Expedition CK06-06</strain>
    </source>
</reference>
<feature type="non-terminal residue" evidence="1">
    <location>
        <position position="1"/>
    </location>
</feature>
<evidence type="ECO:0000313" key="1">
    <source>
        <dbReference type="EMBL" id="GAI93561.1"/>
    </source>
</evidence>
<organism evidence="1">
    <name type="scientific">marine sediment metagenome</name>
    <dbReference type="NCBI Taxonomy" id="412755"/>
    <lineage>
        <taxon>unclassified sequences</taxon>
        <taxon>metagenomes</taxon>
        <taxon>ecological metagenomes</taxon>
    </lineage>
</organism>
<proteinExistence type="predicted"/>
<dbReference type="AlphaFoldDB" id="X1TQD0"/>
<gene>
    <name evidence="1" type="ORF">S12H4_28946</name>
</gene>
<comment type="caution">
    <text evidence="1">The sequence shown here is derived from an EMBL/GenBank/DDBJ whole genome shotgun (WGS) entry which is preliminary data.</text>
</comment>